<dbReference type="Proteomes" id="UP000321464">
    <property type="component" value="Unassembled WGS sequence"/>
</dbReference>
<evidence type="ECO:0000313" key="2">
    <source>
        <dbReference type="Proteomes" id="UP000321464"/>
    </source>
</evidence>
<dbReference type="GO" id="GO:0005975">
    <property type="term" value="P:carbohydrate metabolic process"/>
    <property type="evidence" value="ECO:0007669"/>
    <property type="project" value="InterPro"/>
</dbReference>
<dbReference type="InterPro" id="IPR008183">
    <property type="entry name" value="Aldose_1/G6P_1-epimerase"/>
</dbReference>
<dbReference type="Pfam" id="PF01263">
    <property type="entry name" value="Aldose_epim"/>
    <property type="match status" value="1"/>
</dbReference>
<gene>
    <name evidence="1" type="ORF">NSE01_05930</name>
</gene>
<sequence length="293" mass="32225">MDDHGLVTLTASDYEVTIAPQVGGSLRSLDWKGLPVLRKALTGHILDAACFPIVPFCNRIAEGRFTAGGIRHHLPSNFPDAYHAHALHGYGWVRPWQVIARDAASIRLVHDYDEGVWPWRYRAEQRVELAADGVRMLLRVTHLGPGVMPAGLGFHPYFPGDDSAVYHGLHRFEWQTSSDGLPLALLDAGAAVDWWQGAPVTSRAVDTIQEGRQGTLAIQRSASDMLIELEPSDLLTCTGVYVGRDGDFFCVEPLSHPTDAINRAPEQMAMLAEGETLEASLLIRARHIPPQDD</sequence>
<evidence type="ECO:0000313" key="1">
    <source>
        <dbReference type="EMBL" id="GEN98760.1"/>
    </source>
</evidence>
<accession>A0A512AGE5</accession>
<dbReference type="RefSeq" id="WP_147158144.1">
    <property type="nucleotide sequence ID" value="NZ_BJYR01000003.1"/>
</dbReference>
<dbReference type="OrthoDB" id="9796517at2"/>
<comment type="caution">
    <text evidence="1">The sequence shown here is derived from an EMBL/GenBank/DDBJ whole genome shotgun (WGS) entry which is preliminary data.</text>
</comment>
<name>A0A512AGE5_9SPHN</name>
<dbReference type="EMBL" id="BJYR01000003">
    <property type="protein sequence ID" value="GEN98760.1"/>
    <property type="molecule type" value="Genomic_DNA"/>
</dbReference>
<organism evidence="1 2">
    <name type="scientific">Novosphingobium sediminis</name>
    <dbReference type="NCBI Taxonomy" id="707214"/>
    <lineage>
        <taxon>Bacteria</taxon>
        <taxon>Pseudomonadati</taxon>
        <taxon>Pseudomonadota</taxon>
        <taxon>Alphaproteobacteria</taxon>
        <taxon>Sphingomonadales</taxon>
        <taxon>Sphingomonadaceae</taxon>
        <taxon>Novosphingobium</taxon>
    </lineage>
</organism>
<dbReference type="GO" id="GO:0016853">
    <property type="term" value="F:isomerase activity"/>
    <property type="evidence" value="ECO:0007669"/>
    <property type="project" value="InterPro"/>
</dbReference>
<protein>
    <submittedName>
        <fullName evidence="1">Aldose 1-epimerase</fullName>
    </submittedName>
</protein>
<dbReference type="SUPFAM" id="SSF74650">
    <property type="entry name" value="Galactose mutarotase-like"/>
    <property type="match status" value="1"/>
</dbReference>
<dbReference type="InterPro" id="IPR011013">
    <property type="entry name" value="Gal_mutarotase_sf_dom"/>
</dbReference>
<dbReference type="AlphaFoldDB" id="A0A512AGE5"/>
<keyword evidence="2" id="KW-1185">Reference proteome</keyword>
<dbReference type="InterPro" id="IPR014718">
    <property type="entry name" value="GH-type_carb-bd"/>
</dbReference>
<dbReference type="Gene3D" id="2.70.98.10">
    <property type="match status" value="1"/>
</dbReference>
<proteinExistence type="predicted"/>
<dbReference type="GO" id="GO:0030246">
    <property type="term" value="F:carbohydrate binding"/>
    <property type="evidence" value="ECO:0007669"/>
    <property type="project" value="InterPro"/>
</dbReference>
<reference evidence="1 2" key="1">
    <citation type="submission" date="2019-07" db="EMBL/GenBank/DDBJ databases">
        <title>Whole genome shotgun sequence of Novosphingobium sediminis NBRC 106119.</title>
        <authorList>
            <person name="Hosoyama A."/>
            <person name="Uohara A."/>
            <person name="Ohji S."/>
            <person name="Ichikawa N."/>
        </authorList>
    </citation>
    <scope>NUCLEOTIDE SEQUENCE [LARGE SCALE GENOMIC DNA]</scope>
    <source>
        <strain evidence="1 2">NBRC 106119</strain>
    </source>
</reference>